<protein>
    <submittedName>
        <fullName evidence="2">Putative membrane protein</fullName>
    </submittedName>
</protein>
<proteinExistence type="predicted"/>
<organism evidence="2 3">
    <name type="scientific">Donghicola eburneus</name>
    <dbReference type="NCBI Taxonomy" id="393278"/>
    <lineage>
        <taxon>Bacteria</taxon>
        <taxon>Pseudomonadati</taxon>
        <taxon>Pseudomonadota</taxon>
        <taxon>Alphaproteobacteria</taxon>
        <taxon>Rhodobacterales</taxon>
        <taxon>Roseobacteraceae</taxon>
        <taxon>Donghicola</taxon>
    </lineage>
</organism>
<gene>
    <name evidence="2" type="ORF">KARMA_1366</name>
</gene>
<sequence>MRTLVIFLIVFGAGIGIPILALFNCGGWNEGTMQVAYCVVDTPDLRFVAEVVYAVVLLSSFTLGLPIFVYLMILLALALLLRWLS</sequence>
<evidence type="ECO:0000313" key="3">
    <source>
        <dbReference type="Proteomes" id="UP000184085"/>
    </source>
</evidence>
<keyword evidence="1" id="KW-0812">Transmembrane</keyword>
<keyword evidence="1" id="KW-1133">Transmembrane helix</keyword>
<evidence type="ECO:0000313" key="2">
    <source>
        <dbReference type="EMBL" id="SCM67175.1"/>
    </source>
</evidence>
<feature type="transmembrane region" description="Helical" evidence="1">
    <location>
        <begin position="51"/>
        <end position="81"/>
    </location>
</feature>
<feature type="transmembrane region" description="Helical" evidence="1">
    <location>
        <begin position="5"/>
        <end position="23"/>
    </location>
</feature>
<evidence type="ECO:0000256" key="1">
    <source>
        <dbReference type="SAM" id="Phobius"/>
    </source>
</evidence>
<keyword evidence="3" id="KW-1185">Reference proteome</keyword>
<name>A0A1M4MZG6_9RHOB</name>
<keyword evidence="1" id="KW-0472">Membrane</keyword>
<accession>A0A1M4MZG6</accession>
<dbReference type="EMBL" id="FMJB01000044">
    <property type="protein sequence ID" value="SCM67175.1"/>
    <property type="molecule type" value="Genomic_DNA"/>
</dbReference>
<dbReference type="Proteomes" id="UP000184085">
    <property type="component" value="Unassembled WGS sequence"/>
</dbReference>
<reference evidence="3" key="1">
    <citation type="submission" date="2016-09" db="EMBL/GenBank/DDBJ databases">
        <authorList>
            <person name="Wibberg D."/>
        </authorList>
    </citation>
    <scope>NUCLEOTIDE SEQUENCE [LARGE SCALE GENOMIC DNA]</scope>
</reference>
<dbReference type="AlphaFoldDB" id="A0A1M4MZG6"/>